<sequence>MGNVPVITPKELHEKIASGQPVFILDVRNEDEYANWKIEGKHVTSINVPYFAFVEEDASVWEAIPKDVKDIVVVCAKGGASEFVAEQLREKGYNAVSLKGGMLAWSQFYHPELVAFDENLKLYQVNRLAKGCLSYVLISEGEALVVDPNRHVDVYLELAQKEGATIRHIVDTHLHADHISGGPELAKRTGATYYLPSSDVQDGTVSFEPLERHEQIHMGKVVVEVLAIPTPGHTPGSTSLLVNKKFLLSGDTIFVGGLGRPDLGGKAKEWAQMLYDTVFKTIANLPDDVYVLPAHYADVQEINDRGIVGATLGEIRRSNEIMRTQDRERFTETVAASAQAEKPPNFETIVAINRGLQSVTPEEATELEIGPNRCAAHHSTL</sequence>
<dbReference type="SUPFAM" id="SSF56281">
    <property type="entry name" value="Metallo-hydrolase/oxidoreductase"/>
    <property type="match status" value="1"/>
</dbReference>
<dbReference type="SMART" id="SM00849">
    <property type="entry name" value="Lactamase_B"/>
    <property type="match status" value="1"/>
</dbReference>
<reference evidence="2" key="2">
    <citation type="submission" date="2020-09" db="EMBL/GenBank/DDBJ databases">
        <authorList>
            <person name="Sun Q."/>
            <person name="Ohkuma M."/>
        </authorList>
    </citation>
    <scope>NUCLEOTIDE SEQUENCE</scope>
    <source>
        <strain evidence="2">JCM 14719</strain>
    </source>
</reference>
<evidence type="ECO:0000313" key="2">
    <source>
        <dbReference type="EMBL" id="GGJ93813.1"/>
    </source>
</evidence>
<protein>
    <submittedName>
        <fullName evidence="2">Hydroxyacylglutathione hydrolase</fullName>
    </submittedName>
</protein>
<name>A0A8J3BC72_9BACI</name>
<proteinExistence type="predicted"/>
<dbReference type="InterPro" id="IPR036866">
    <property type="entry name" value="RibonucZ/Hydroxyglut_hydro"/>
</dbReference>
<dbReference type="GO" id="GO:0006749">
    <property type="term" value="P:glutathione metabolic process"/>
    <property type="evidence" value="ECO:0007669"/>
    <property type="project" value="InterPro"/>
</dbReference>
<organism evidence="2 3">
    <name type="scientific">Calditerricola satsumensis</name>
    <dbReference type="NCBI Taxonomy" id="373054"/>
    <lineage>
        <taxon>Bacteria</taxon>
        <taxon>Bacillati</taxon>
        <taxon>Bacillota</taxon>
        <taxon>Bacilli</taxon>
        <taxon>Bacillales</taxon>
        <taxon>Bacillaceae</taxon>
        <taxon>Calditerricola</taxon>
    </lineage>
</organism>
<dbReference type="PANTHER" id="PTHR43084">
    <property type="entry name" value="PERSULFIDE DIOXYGENASE ETHE1"/>
    <property type="match status" value="1"/>
</dbReference>
<dbReference type="InterPro" id="IPR001763">
    <property type="entry name" value="Rhodanese-like_dom"/>
</dbReference>
<dbReference type="RefSeq" id="WP_054669149.1">
    <property type="nucleotide sequence ID" value="NZ_BMOF01000004.1"/>
</dbReference>
<dbReference type="EMBL" id="BMOF01000004">
    <property type="protein sequence ID" value="GGJ93813.1"/>
    <property type="molecule type" value="Genomic_DNA"/>
</dbReference>
<gene>
    <name evidence="2" type="ORF">GCM10007043_04400</name>
</gene>
<evidence type="ECO:0000313" key="3">
    <source>
        <dbReference type="Proteomes" id="UP000637720"/>
    </source>
</evidence>
<dbReference type="PROSITE" id="PS50206">
    <property type="entry name" value="RHODANESE_3"/>
    <property type="match status" value="1"/>
</dbReference>
<evidence type="ECO:0000259" key="1">
    <source>
        <dbReference type="PROSITE" id="PS50206"/>
    </source>
</evidence>
<keyword evidence="3" id="KW-1185">Reference proteome</keyword>
<dbReference type="InterPro" id="IPR051682">
    <property type="entry name" value="Mito_Persulfide_Diox"/>
</dbReference>
<dbReference type="InterPro" id="IPR001279">
    <property type="entry name" value="Metallo-B-lactamas"/>
</dbReference>
<dbReference type="Proteomes" id="UP000637720">
    <property type="component" value="Unassembled WGS sequence"/>
</dbReference>
<dbReference type="Gene3D" id="3.40.250.10">
    <property type="entry name" value="Rhodanese-like domain"/>
    <property type="match status" value="1"/>
</dbReference>
<dbReference type="GO" id="GO:0070813">
    <property type="term" value="P:hydrogen sulfide metabolic process"/>
    <property type="evidence" value="ECO:0007669"/>
    <property type="project" value="TreeGrafter"/>
</dbReference>
<dbReference type="GO" id="GO:0050313">
    <property type="term" value="F:sulfur dioxygenase activity"/>
    <property type="evidence" value="ECO:0007669"/>
    <property type="project" value="InterPro"/>
</dbReference>
<dbReference type="Gene3D" id="3.60.15.10">
    <property type="entry name" value="Ribonuclease Z/Hydroxyacylglutathione hydrolase-like"/>
    <property type="match status" value="1"/>
</dbReference>
<dbReference type="SUPFAM" id="SSF52821">
    <property type="entry name" value="Rhodanese/Cell cycle control phosphatase"/>
    <property type="match status" value="1"/>
</dbReference>
<dbReference type="Pfam" id="PF00753">
    <property type="entry name" value="Lactamase_B"/>
    <property type="match status" value="1"/>
</dbReference>
<comment type="caution">
    <text evidence="2">The sequence shown here is derived from an EMBL/GenBank/DDBJ whole genome shotgun (WGS) entry which is preliminary data.</text>
</comment>
<dbReference type="InterPro" id="IPR036873">
    <property type="entry name" value="Rhodanese-like_dom_sf"/>
</dbReference>
<dbReference type="Pfam" id="PF00581">
    <property type="entry name" value="Rhodanese"/>
    <property type="match status" value="1"/>
</dbReference>
<dbReference type="CDD" id="cd07724">
    <property type="entry name" value="POD-like_MBL-fold"/>
    <property type="match status" value="1"/>
</dbReference>
<dbReference type="GO" id="GO:0016787">
    <property type="term" value="F:hydrolase activity"/>
    <property type="evidence" value="ECO:0007669"/>
    <property type="project" value="UniProtKB-KW"/>
</dbReference>
<reference evidence="2" key="1">
    <citation type="journal article" date="2014" name="Int. J. Syst. Evol. Microbiol.">
        <title>Complete genome sequence of Corynebacterium casei LMG S-19264T (=DSM 44701T), isolated from a smear-ripened cheese.</title>
        <authorList>
            <consortium name="US DOE Joint Genome Institute (JGI-PGF)"/>
            <person name="Walter F."/>
            <person name="Albersmeier A."/>
            <person name="Kalinowski J."/>
            <person name="Ruckert C."/>
        </authorList>
    </citation>
    <scope>NUCLEOTIDE SEQUENCE</scope>
    <source>
        <strain evidence="2">JCM 14719</strain>
    </source>
</reference>
<dbReference type="PANTHER" id="PTHR43084:SF7">
    <property type="entry name" value="BETA-LACTAMASE DOMAIN PROTEIN"/>
    <property type="match status" value="1"/>
</dbReference>
<dbReference type="InterPro" id="IPR044528">
    <property type="entry name" value="POD-like_MBL-fold"/>
</dbReference>
<accession>A0A8J3BC72</accession>
<dbReference type="SMART" id="SM00450">
    <property type="entry name" value="RHOD"/>
    <property type="match status" value="1"/>
</dbReference>
<dbReference type="AlphaFoldDB" id="A0A8J3BC72"/>
<feature type="domain" description="Rhodanese" evidence="1">
    <location>
        <begin position="18"/>
        <end position="114"/>
    </location>
</feature>
<keyword evidence="2" id="KW-0378">Hydrolase</keyword>